<evidence type="ECO:0000313" key="1">
    <source>
        <dbReference type="EMBL" id="KAJ2765676.1"/>
    </source>
</evidence>
<name>A0ACC1JR36_9FUNG</name>
<protein>
    <submittedName>
        <fullName evidence="1">Uncharacterized protein</fullName>
    </submittedName>
</protein>
<accession>A0ACC1JR36</accession>
<evidence type="ECO:0000313" key="2">
    <source>
        <dbReference type="Proteomes" id="UP001140234"/>
    </source>
</evidence>
<feature type="non-terminal residue" evidence="1">
    <location>
        <position position="1"/>
    </location>
</feature>
<dbReference type="Proteomes" id="UP001140234">
    <property type="component" value="Unassembled WGS sequence"/>
</dbReference>
<sequence>GRGRAMVGLADLPYELLLELLVRSGNVHLVTVCRRTYFCLGREATPRTCYRFVRAKGGWRKAAVVASALGYRFLGLELLDQIERNEHELARCGPARKRRKGDGGSSSPLQMGDVKIPSWLLATDDGWDLPKMKKLRSIADRRTRKKRRRREAENPNQRRFDLVRRLVAMGVSVGGARGITGLVLAAKAGNMALVRLLLKNGADATTGGENKALLMAVVYGHLDVAKRLVKAGAPVTSLALRYAVQKRHLRVVDWLVRRGAAPDMATIKLLGCSPQ</sequence>
<proteinExistence type="predicted"/>
<dbReference type="EMBL" id="JANBUJ010001929">
    <property type="protein sequence ID" value="KAJ2765676.1"/>
    <property type="molecule type" value="Genomic_DNA"/>
</dbReference>
<gene>
    <name evidence="1" type="ORF">IWQ57_004684</name>
</gene>
<reference evidence="1" key="1">
    <citation type="submission" date="2022-07" db="EMBL/GenBank/DDBJ databases">
        <title>Phylogenomic reconstructions and comparative analyses of Kickxellomycotina fungi.</title>
        <authorList>
            <person name="Reynolds N.K."/>
            <person name="Stajich J.E."/>
            <person name="Barry K."/>
            <person name="Grigoriev I.V."/>
            <person name="Crous P."/>
            <person name="Smith M.E."/>
        </authorList>
    </citation>
    <scope>NUCLEOTIDE SEQUENCE</scope>
    <source>
        <strain evidence="1">CBS 109366</strain>
    </source>
</reference>
<comment type="caution">
    <text evidence="1">The sequence shown here is derived from an EMBL/GenBank/DDBJ whole genome shotgun (WGS) entry which is preliminary data.</text>
</comment>
<organism evidence="1 2">
    <name type="scientific">Coemansia nantahalensis</name>
    <dbReference type="NCBI Taxonomy" id="2789366"/>
    <lineage>
        <taxon>Eukaryota</taxon>
        <taxon>Fungi</taxon>
        <taxon>Fungi incertae sedis</taxon>
        <taxon>Zoopagomycota</taxon>
        <taxon>Kickxellomycotina</taxon>
        <taxon>Kickxellomycetes</taxon>
        <taxon>Kickxellales</taxon>
        <taxon>Kickxellaceae</taxon>
        <taxon>Coemansia</taxon>
    </lineage>
</organism>
<keyword evidence="2" id="KW-1185">Reference proteome</keyword>